<evidence type="ECO:0000313" key="2">
    <source>
        <dbReference type="Proteomes" id="UP000221165"/>
    </source>
</evidence>
<proteinExistence type="predicted"/>
<feature type="non-terminal residue" evidence="1">
    <location>
        <position position="1"/>
    </location>
</feature>
<sequence>RIQPHQGLVARALDIEEDESSLSECSDQEINLELSSGIEDDCSDSSIRR</sequence>
<organism evidence="1 2">
    <name type="scientific">Cystoisospora suis</name>
    <dbReference type="NCBI Taxonomy" id="483139"/>
    <lineage>
        <taxon>Eukaryota</taxon>
        <taxon>Sar</taxon>
        <taxon>Alveolata</taxon>
        <taxon>Apicomplexa</taxon>
        <taxon>Conoidasida</taxon>
        <taxon>Coccidia</taxon>
        <taxon>Eucoccidiorida</taxon>
        <taxon>Eimeriorina</taxon>
        <taxon>Sarcocystidae</taxon>
        <taxon>Cystoisospora</taxon>
    </lineage>
</organism>
<gene>
    <name evidence="1" type="ORF">CSUI_009192</name>
</gene>
<protein>
    <submittedName>
        <fullName evidence="1">Uncharacterized protein</fullName>
    </submittedName>
</protein>
<comment type="caution">
    <text evidence="1">The sequence shown here is derived from an EMBL/GenBank/DDBJ whole genome shotgun (WGS) entry which is preliminary data.</text>
</comment>
<dbReference type="VEuPathDB" id="ToxoDB:CSUI_009192"/>
<dbReference type="EMBL" id="MIGC01005384">
    <property type="protein sequence ID" value="PHJ16991.1"/>
    <property type="molecule type" value="Genomic_DNA"/>
</dbReference>
<evidence type="ECO:0000313" key="1">
    <source>
        <dbReference type="EMBL" id="PHJ16991.1"/>
    </source>
</evidence>
<dbReference type="GeneID" id="94432519"/>
<dbReference type="Proteomes" id="UP000221165">
    <property type="component" value="Unassembled WGS sequence"/>
</dbReference>
<accession>A0A2C6JIW4</accession>
<feature type="non-terminal residue" evidence="1">
    <location>
        <position position="49"/>
    </location>
</feature>
<dbReference type="AlphaFoldDB" id="A0A2C6JIW4"/>
<dbReference type="RefSeq" id="XP_067918716.1">
    <property type="nucleotide sequence ID" value="XM_068069308.1"/>
</dbReference>
<keyword evidence="2" id="KW-1185">Reference proteome</keyword>
<name>A0A2C6JIW4_9APIC</name>
<reference evidence="1 2" key="1">
    <citation type="journal article" date="2017" name="Int. J. Parasitol.">
        <title>The genome of the protozoan parasite Cystoisospora suis and a reverse vaccinology approach to identify vaccine candidates.</title>
        <authorList>
            <person name="Palmieri N."/>
            <person name="Shrestha A."/>
            <person name="Ruttkowski B."/>
            <person name="Beck T."/>
            <person name="Vogl C."/>
            <person name="Tomley F."/>
            <person name="Blake D.P."/>
            <person name="Joachim A."/>
        </authorList>
    </citation>
    <scope>NUCLEOTIDE SEQUENCE [LARGE SCALE GENOMIC DNA]</scope>
    <source>
        <strain evidence="1 2">Wien I</strain>
    </source>
</reference>